<organism evidence="2 3">
    <name type="scientific">Pagothenia borchgrevinki</name>
    <name type="common">Bald rockcod</name>
    <name type="synonym">Trematomus borchgrevinki</name>
    <dbReference type="NCBI Taxonomy" id="8213"/>
    <lineage>
        <taxon>Eukaryota</taxon>
        <taxon>Metazoa</taxon>
        <taxon>Chordata</taxon>
        <taxon>Craniata</taxon>
        <taxon>Vertebrata</taxon>
        <taxon>Euteleostomi</taxon>
        <taxon>Actinopterygii</taxon>
        <taxon>Neopterygii</taxon>
        <taxon>Teleostei</taxon>
        <taxon>Neoteleostei</taxon>
        <taxon>Acanthomorphata</taxon>
        <taxon>Eupercaria</taxon>
        <taxon>Perciformes</taxon>
        <taxon>Notothenioidei</taxon>
        <taxon>Nototheniidae</taxon>
        <taxon>Pagothenia</taxon>
    </lineage>
</organism>
<evidence type="ECO:0000313" key="3">
    <source>
        <dbReference type="Proteomes" id="UP001619887"/>
    </source>
</evidence>
<evidence type="ECO:0000256" key="1">
    <source>
        <dbReference type="SAM" id="MobiDB-lite"/>
    </source>
</evidence>
<reference evidence="2 3" key="2">
    <citation type="journal article" date="2024" name="G3 (Bethesda)">
        <title>The genome of the cryopelagic Antarctic bald notothen, Trematomus borchgrevinki.</title>
        <authorList>
            <person name="Rayamajhi N."/>
            <person name="Rivera-Colon A.G."/>
            <person name="Minhas B.F."/>
            <person name="Cheng C.C."/>
            <person name="Catchen J.M."/>
        </authorList>
    </citation>
    <scope>NUCLEOTIDE SEQUENCE [LARGE SCALE GENOMIC DNA]</scope>
    <source>
        <strain evidence="2">AGRC-2024</strain>
    </source>
</reference>
<sequence>MLREGLQLLNCLPNLREEQDEAVEELLRVYGGLSDHLEVFATLVNKVTSTPASMQLLSKLKELVSKLKELLLLGPYHSDRQALESVTNQAIRLAQDCEPALKQQYIHFHKPPPPPPLPGIPPPLPGMGGGSPPPPPLPGMPAPPPPPGMIVAQGSQSLGSAAPTKAHRCRTLRM</sequence>
<feature type="region of interest" description="Disordered" evidence="1">
    <location>
        <begin position="110"/>
        <end position="174"/>
    </location>
</feature>
<accession>A0ABD2GX63</accession>
<feature type="compositionally biased region" description="Basic residues" evidence="1">
    <location>
        <begin position="165"/>
        <end position="174"/>
    </location>
</feature>
<dbReference type="EMBL" id="JBIYXZ010002074">
    <property type="protein sequence ID" value="KAL3058566.1"/>
    <property type="molecule type" value="Genomic_DNA"/>
</dbReference>
<name>A0ABD2GX63_PAGBO</name>
<dbReference type="Proteomes" id="UP001619887">
    <property type="component" value="Unassembled WGS sequence"/>
</dbReference>
<feature type="compositionally biased region" description="Pro residues" evidence="1">
    <location>
        <begin position="111"/>
        <end position="148"/>
    </location>
</feature>
<gene>
    <name evidence="2" type="ORF">OYC64_010675</name>
</gene>
<dbReference type="AlphaFoldDB" id="A0ABD2GX63"/>
<comment type="caution">
    <text evidence="2">The sequence shown here is derived from an EMBL/GenBank/DDBJ whole genome shotgun (WGS) entry which is preliminary data.</text>
</comment>
<proteinExistence type="predicted"/>
<reference evidence="2 3" key="1">
    <citation type="journal article" date="2022" name="G3 (Bethesda)">
        <title>Evaluating Illumina-, Nanopore-, and PacBio-based genome assembly strategies with the bald notothen, Trematomus borchgrevinki.</title>
        <authorList>
            <person name="Rayamajhi N."/>
            <person name="Cheng C.C."/>
            <person name="Catchen J.M."/>
        </authorList>
    </citation>
    <scope>NUCLEOTIDE SEQUENCE [LARGE SCALE GENOMIC DNA]</scope>
    <source>
        <strain evidence="2">AGRC-2024</strain>
    </source>
</reference>
<evidence type="ECO:0000313" key="2">
    <source>
        <dbReference type="EMBL" id="KAL3058566.1"/>
    </source>
</evidence>
<protein>
    <submittedName>
        <fullName evidence="2">Uncharacterized protein</fullName>
    </submittedName>
</protein>
<keyword evidence="3" id="KW-1185">Reference proteome</keyword>